<dbReference type="Gene3D" id="1.10.10.10">
    <property type="entry name" value="Winged helix-like DNA-binding domain superfamily/Winged helix DNA-binding domain"/>
    <property type="match status" value="1"/>
</dbReference>
<dbReference type="InterPro" id="IPR036388">
    <property type="entry name" value="WH-like_DNA-bd_sf"/>
</dbReference>
<evidence type="ECO:0000256" key="2">
    <source>
        <dbReference type="ARBA" id="ARBA00023125"/>
    </source>
</evidence>
<protein>
    <submittedName>
        <fullName evidence="5">Helix-turn-helix domain-containing protein</fullName>
    </submittedName>
</protein>
<name>A0ABT4S9V5_9ACTN</name>
<dbReference type="PROSITE" id="PS51118">
    <property type="entry name" value="HTH_HXLR"/>
    <property type="match status" value="1"/>
</dbReference>
<feature type="domain" description="HTH hxlR-type" evidence="4">
    <location>
        <begin position="8"/>
        <end position="106"/>
    </location>
</feature>
<keyword evidence="3" id="KW-0804">Transcription</keyword>
<dbReference type="SUPFAM" id="SSF46785">
    <property type="entry name" value="Winged helix' DNA-binding domain"/>
    <property type="match status" value="1"/>
</dbReference>
<keyword evidence="2" id="KW-0238">DNA-binding</keyword>
<sequence>MRTYDDPCGVARALDHIGERWALLIVRELLLGPKRFTDLRDGLPGASQNVLSQRLREMEESGVLHRRRLPPPAASQVYELTERGRELEPVVLALARWGSRMPFTSTRPLSVDALMQALKSMFDPEAAAGFACRVELRLGELSFLATVSDGSFALARTAEGESAQAVVHAGPEALRDVVFLGVPADTLRVDGDRAVAERFLGLFPRPEAHA</sequence>
<dbReference type="RefSeq" id="WP_270154795.1">
    <property type="nucleotide sequence ID" value="NZ_JAPNNL010000032.1"/>
</dbReference>
<dbReference type="InterPro" id="IPR011991">
    <property type="entry name" value="ArsR-like_HTH"/>
</dbReference>
<proteinExistence type="predicted"/>
<dbReference type="CDD" id="cd00090">
    <property type="entry name" value="HTH_ARSR"/>
    <property type="match status" value="1"/>
</dbReference>
<dbReference type="PANTHER" id="PTHR33204:SF18">
    <property type="entry name" value="TRANSCRIPTIONAL REGULATORY PROTEIN"/>
    <property type="match status" value="1"/>
</dbReference>
<gene>
    <name evidence="5" type="ORF">OUY22_11220</name>
</gene>
<dbReference type="SUPFAM" id="SSF55718">
    <property type="entry name" value="SCP-like"/>
    <property type="match status" value="1"/>
</dbReference>
<dbReference type="InterPro" id="IPR036390">
    <property type="entry name" value="WH_DNA-bd_sf"/>
</dbReference>
<organism evidence="5 6">
    <name type="scientific">Nonomuraea corallina</name>
    <dbReference type="NCBI Taxonomy" id="2989783"/>
    <lineage>
        <taxon>Bacteria</taxon>
        <taxon>Bacillati</taxon>
        <taxon>Actinomycetota</taxon>
        <taxon>Actinomycetes</taxon>
        <taxon>Streptosporangiales</taxon>
        <taxon>Streptosporangiaceae</taxon>
        <taxon>Nonomuraea</taxon>
    </lineage>
</organism>
<reference evidence="5" key="1">
    <citation type="submission" date="2022-11" db="EMBL/GenBank/DDBJ databases">
        <title>Nonomuraea corallina sp. nov., a new species of the genus Nonomuraea isolated from sea side sediment in Thai sea.</title>
        <authorList>
            <person name="Ngamcharungchit C."/>
            <person name="Matsumoto A."/>
            <person name="Suriyachadkun C."/>
            <person name="Panbangred W."/>
            <person name="Inahashi Y."/>
            <person name="Intra B."/>
        </authorList>
    </citation>
    <scope>NUCLEOTIDE SEQUENCE</scope>
    <source>
        <strain evidence="5">MCN248</strain>
    </source>
</reference>
<dbReference type="Pfam" id="PF01638">
    <property type="entry name" value="HxlR"/>
    <property type="match status" value="1"/>
</dbReference>
<dbReference type="Gene3D" id="3.30.1050.10">
    <property type="entry name" value="SCP2 sterol-binding domain"/>
    <property type="match status" value="1"/>
</dbReference>
<comment type="caution">
    <text evidence="5">The sequence shown here is derived from an EMBL/GenBank/DDBJ whole genome shotgun (WGS) entry which is preliminary data.</text>
</comment>
<dbReference type="PANTHER" id="PTHR33204">
    <property type="entry name" value="TRANSCRIPTIONAL REGULATOR, MARR FAMILY"/>
    <property type="match status" value="1"/>
</dbReference>
<evidence type="ECO:0000256" key="3">
    <source>
        <dbReference type="ARBA" id="ARBA00023163"/>
    </source>
</evidence>
<evidence type="ECO:0000259" key="4">
    <source>
        <dbReference type="PROSITE" id="PS51118"/>
    </source>
</evidence>
<evidence type="ECO:0000313" key="5">
    <source>
        <dbReference type="EMBL" id="MDA0633988.1"/>
    </source>
</evidence>
<keyword evidence="1" id="KW-0805">Transcription regulation</keyword>
<accession>A0ABT4S9V5</accession>
<evidence type="ECO:0000313" key="6">
    <source>
        <dbReference type="Proteomes" id="UP001144036"/>
    </source>
</evidence>
<evidence type="ECO:0000256" key="1">
    <source>
        <dbReference type="ARBA" id="ARBA00023015"/>
    </source>
</evidence>
<dbReference type="EMBL" id="JAPNNL010000032">
    <property type="protein sequence ID" value="MDA0633988.1"/>
    <property type="molecule type" value="Genomic_DNA"/>
</dbReference>
<dbReference type="InterPro" id="IPR036527">
    <property type="entry name" value="SCP2_sterol-bd_dom_sf"/>
</dbReference>
<dbReference type="InterPro" id="IPR002577">
    <property type="entry name" value="HTH_HxlR"/>
</dbReference>
<dbReference type="Proteomes" id="UP001144036">
    <property type="component" value="Unassembled WGS sequence"/>
</dbReference>
<keyword evidence="6" id="KW-1185">Reference proteome</keyword>